<feature type="transmembrane region" description="Helical" evidence="9">
    <location>
        <begin position="366"/>
        <end position="391"/>
    </location>
</feature>
<protein>
    <submittedName>
        <fullName evidence="10">C4-dicarboxylate ABC transporter</fullName>
    </submittedName>
</protein>
<evidence type="ECO:0000256" key="4">
    <source>
        <dbReference type="ARBA" id="ARBA00022519"/>
    </source>
</evidence>
<dbReference type="InterPro" id="IPR018107">
    <property type="entry name" value="Na-dicarboxylate_symporter_CS"/>
</dbReference>
<feature type="transmembrane region" description="Helical" evidence="9">
    <location>
        <begin position="43"/>
        <end position="61"/>
    </location>
</feature>
<evidence type="ECO:0000256" key="6">
    <source>
        <dbReference type="ARBA" id="ARBA00022847"/>
    </source>
</evidence>
<keyword evidence="2" id="KW-0813">Transport</keyword>
<organism evidence="10 11">
    <name type="scientific">Pseudomonas mandelii PD30</name>
    <dbReference type="NCBI Taxonomy" id="1419583"/>
    <lineage>
        <taxon>Bacteria</taxon>
        <taxon>Pseudomonadati</taxon>
        <taxon>Pseudomonadota</taxon>
        <taxon>Gammaproteobacteria</taxon>
        <taxon>Pseudomonadales</taxon>
        <taxon>Pseudomonadaceae</taxon>
        <taxon>Pseudomonas</taxon>
    </lineage>
</organism>
<dbReference type="InterPro" id="IPR001991">
    <property type="entry name" value="Na-dicarboxylate_symporter"/>
</dbReference>
<dbReference type="NCBIfam" id="NF002461">
    <property type="entry name" value="PRK01663.1"/>
    <property type="match status" value="1"/>
</dbReference>
<comment type="subcellular location">
    <subcellularLocation>
        <location evidence="1">Cell membrane</location>
        <topology evidence="1">Multi-pass membrane protein</topology>
    </subcellularLocation>
</comment>
<keyword evidence="7 9" id="KW-1133">Transmembrane helix</keyword>
<evidence type="ECO:0000256" key="7">
    <source>
        <dbReference type="ARBA" id="ARBA00022989"/>
    </source>
</evidence>
<evidence type="ECO:0000313" key="11">
    <source>
        <dbReference type="Proteomes" id="UP000026739"/>
    </source>
</evidence>
<comment type="caution">
    <text evidence="10">The sequence shown here is derived from an EMBL/GenBank/DDBJ whole genome shotgun (WGS) entry which is preliminary data.</text>
</comment>
<reference evidence="10 11" key="1">
    <citation type="submission" date="2013-12" db="EMBL/GenBank/DDBJ databases">
        <authorList>
            <person name="Formusa P.A."/>
            <person name="Habash M."/>
            <person name="Lee H."/>
            <person name="Trevors J.T."/>
        </authorList>
    </citation>
    <scope>NUCLEOTIDE SEQUENCE [LARGE SCALE GENOMIC DNA]</scope>
    <source>
        <strain evidence="10 11">PD30</strain>
    </source>
</reference>
<keyword evidence="3" id="KW-1003">Cell membrane</keyword>
<keyword evidence="8 9" id="KW-0472">Membrane</keyword>
<dbReference type="GO" id="GO:0015141">
    <property type="term" value="F:succinate transmembrane transporter activity"/>
    <property type="evidence" value="ECO:0007669"/>
    <property type="project" value="TreeGrafter"/>
</dbReference>
<evidence type="ECO:0000256" key="5">
    <source>
        <dbReference type="ARBA" id="ARBA00022692"/>
    </source>
</evidence>
<dbReference type="eggNOG" id="COG1301">
    <property type="taxonomic scope" value="Bacteria"/>
</dbReference>
<dbReference type="Gene3D" id="1.10.3860.10">
    <property type="entry name" value="Sodium:dicarboxylate symporter"/>
    <property type="match status" value="1"/>
</dbReference>
<dbReference type="FunFam" id="1.10.3860.10:FF:000001">
    <property type="entry name" value="C4-dicarboxylate transport protein"/>
    <property type="match status" value="1"/>
</dbReference>
<dbReference type="Pfam" id="PF00375">
    <property type="entry name" value="SDF"/>
    <property type="match status" value="1"/>
</dbReference>
<accession>A0A059KST6</accession>
<dbReference type="Proteomes" id="UP000026739">
    <property type="component" value="Unassembled WGS sequence"/>
</dbReference>
<feature type="transmembrane region" description="Helical" evidence="9">
    <location>
        <begin position="253"/>
        <end position="276"/>
    </location>
</feature>
<evidence type="ECO:0000256" key="2">
    <source>
        <dbReference type="ARBA" id="ARBA00022448"/>
    </source>
</evidence>
<feature type="transmembrane region" description="Helical" evidence="9">
    <location>
        <begin position="184"/>
        <end position="204"/>
    </location>
</feature>
<dbReference type="GO" id="GO:0005886">
    <property type="term" value="C:plasma membrane"/>
    <property type="evidence" value="ECO:0007669"/>
    <property type="project" value="UniProtKB-SubCell"/>
</dbReference>
<keyword evidence="5 9" id="KW-0812">Transmembrane</keyword>
<evidence type="ECO:0000313" key="10">
    <source>
        <dbReference type="EMBL" id="KDD65061.1"/>
    </source>
</evidence>
<dbReference type="PRINTS" id="PR00173">
    <property type="entry name" value="EDTRNSPORT"/>
</dbReference>
<evidence type="ECO:0000256" key="9">
    <source>
        <dbReference type="SAM" id="Phobius"/>
    </source>
</evidence>
<gene>
    <name evidence="10" type="ORF">V466_30245</name>
</gene>
<keyword evidence="6" id="KW-0769">Symport</keyword>
<keyword evidence="4" id="KW-0997">Cell inner membrane</keyword>
<sequence>MHRQLLGEMHHACEEAIMTTTITPSIAEKPPSHSRLRRVFRHLYVQVLLAIVLGIIFGHFYPSLGEEMKPLGDTFIKLIKMLIAPIIFCTVVSGIASMQSLKRIGRVGFKSLLYFEVLTTLALVIGLVGVNLMQPGSGMHINPATLDGHAIDSYSKLAHEQSVVGFLTHIVPSTVFGAFAEGDILQVLFISILFAFALQMLGAAGKPLLNLIDLVAQAFFRMVKIVMYVSPLGAFGGMAFTIGKYGVGSLGAYGNLLICYYVTALFFVFVVLNLVARLAGFSLWQFLKYIRDELFLVLGTSSSESALPRLMGKLERLGCEKSVVGLVVPSGYCFNLDGSCINMTVLAIFIAQALDIPLDLWHQITLLLILLLTSKGAASVTGGAFITLAATLGSLDVIPAAGLVLVLGVYRFISEGGALINVIGNGVATLFIAKWEGALDEETLAAELHKGCVRELEVQP</sequence>
<feature type="transmembrane region" description="Helical" evidence="9">
    <location>
        <begin position="81"/>
        <end position="101"/>
    </location>
</feature>
<feature type="transmembrane region" description="Helical" evidence="9">
    <location>
        <begin position="397"/>
        <end position="413"/>
    </location>
</feature>
<name>A0A059KST6_9PSED</name>
<dbReference type="GO" id="GO:0015138">
    <property type="term" value="F:fumarate transmembrane transporter activity"/>
    <property type="evidence" value="ECO:0007669"/>
    <property type="project" value="TreeGrafter"/>
</dbReference>
<dbReference type="AlphaFoldDB" id="A0A059KST6"/>
<dbReference type="PANTHER" id="PTHR42865:SF1">
    <property type="entry name" value="AEROBIC C4-DICARBOXYLATE TRANSPORT PROTEIN"/>
    <property type="match status" value="1"/>
</dbReference>
<dbReference type="GO" id="GO:0015366">
    <property type="term" value="F:malate:proton symporter activity"/>
    <property type="evidence" value="ECO:0007669"/>
    <property type="project" value="TreeGrafter"/>
</dbReference>
<dbReference type="SUPFAM" id="SSF118215">
    <property type="entry name" value="Proton glutamate symport protein"/>
    <property type="match status" value="1"/>
</dbReference>
<feature type="transmembrane region" description="Helical" evidence="9">
    <location>
        <begin position="225"/>
        <end position="247"/>
    </location>
</feature>
<dbReference type="PROSITE" id="PS00713">
    <property type="entry name" value="NA_DICARBOXYL_SYMP_1"/>
    <property type="match status" value="1"/>
</dbReference>
<dbReference type="GO" id="GO:0070778">
    <property type="term" value="P:L-aspartate transmembrane transport"/>
    <property type="evidence" value="ECO:0007669"/>
    <property type="project" value="TreeGrafter"/>
</dbReference>
<dbReference type="EMBL" id="AZQQ01000110">
    <property type="protein sequence ID" value="KDD65061.1"/>
    <property type="molecule type" value="Genomic_DNA"/>
</dbReference>
<evidence type="ECO:0000256" key="1">
    <source>
        <dbReference type="ARBA" id="ARBA00004651"/>
    </source>
</evidence>
<evidence type="ECO:0000256" key="3">
    <source>
        <dbReference type="ARBA" id="ARBA00022475"/>
    </source>
</evidence>
<evidence type="ECO:0000256" key="8">
    <source>
        <dbReference type="ARBA" id="ARBA00023136"/>
    </source>
</evidence>
<dbReference type="InterPro" id="IPR036458">
    <property type="entry name" value="Na:dicarbo_symporter_sf"/>
</dbReference>
<proteinExistence type="predicted"/>
<dbReference type="PANTHER" id="PTHR42865">
    <property type="entry name" value="PROTON/GLUTAMATE-ASPARTATE SYMPORTER"/>
    <property type="match status" value="1"/>
</dbReference>
<feature type="transmembrane region" description="Helical" evidence="9">
    <location>
        <begin position="113"/>
        <end position="133"/>
    </location>
</feature>